<organism evidence="4 5">
    <name type="scientific">Gryllus longicercus</name>
    <dbReference type="NCBI Taxonomy" id="2509291"/>
    <lineage>
        <taxon>Eukaryota</taxon>
        <taxon>Metazoa</taxon>
        <taxon>Ecdysozoa</taxon>
        <taxon>Arthropoda</taxon>
        <taxon>Hexapoda</taxon>
        <taxon>Insecta</taxon>
        <taxon>Pterygota</taxon>
        <taxon>Neoptera</taxon>
        <taxon>Polyneoptera</taxon>
        <taxon>Orthoptera</taxon>
        <taxon>Ensifera</taxon>
        <taxon>Gryllidea</taxon>
        <taxon>Grylloidea</taxon>
        <taxon>Gryllidae</taxon>
        <taxon>Gryllinae</taxon>
        <taxon>Gryllus</taxon>
    </lineage>
</organism>
<feature type="compositionally biased region" description="Basic and acidic residues" evidence="1">
    <location>
        <begin position="286"/>
        <end position="302"/>
    </location>
</feature>
<gene>
    <name evidence="4" type="ORF">R5R35_006844</name>
</gene>
<feature type="region of interest" description="Disordered" evidence="1">
    <location>
        <begin position="232"/>
        <end position="302"/>
    </location>
</feature>
<evidence type="ECO:0000313" key="4">
    <source>
        <dbReference type="EMBL" id="KAK7791042.1"/>
    </source>
</evidence>
<reference evidence="4 5" key="1">
    <citation type="submission" date="2024-03" db="EMBL/GenBank/DDBJ databases">
        <title>The genome assembly and annotation of the cricket Gryllus longicercus Weissman &amp; Gray.</title>
        <authorList>
            <person name="Szrajer S."/>
            <person name="Gray D."/>
            <person name="Ylla G."/>
        </authorList>
    </citation>
    <scope>NUCLEOTIDE SEQUENCE [LARGE SCALE GENOMIC DNA]</scope>
    <source>
        <strain evidence="4">DAG 2021-001</strain>
        <tissue evidence="4">Whole body minus gut</tissue>
    </source>
</reference>
<dbReference type="Proteomes" id="UP001378592">
    <property type="component" value="Unassembled WGS sequence"/>
</dbReference>
<protein>
    <recommendedName>
        <fullName evidence="6">Accessory gland protein</fullName>
    </recommendedName>
</protein>
<proteinExistence type="predicted"/>
<keyword evidence="2" id="KW-0472">Membrane</keyword>
<evidence type="ECO:0000256" key="3">
    <source>
        <dbReference type="SAM" id="SignalP"/>
    </source>
</evidence>
<keyword evidence="5" id="KW-1185">Reference proteome</keyword>
<feature type="signal peptide" evidence="3">
    <location>
        <begin position="1"/>
        <end position="17"/>
    </location>
</feature>
<feature type="chain" id="PRO_5042985570" description="Accessory gland protein" evidence="3">
    <location>
        <begin position="18"/>
        <end position="302"/>
    </location>
</feature>
<keyword evidence="2" id="KW-1133">Transmembrane helix</keyword>
<evidence type="ECO:0000256" key="2">
    <source>
        <dbReference type="SAM" id="Phobius"/>
    </source>
</evidence>
<keyword evidence="2" id="KW-0812">Transmembrane</keyword>
<evidence type="ECO:0000313" key="5">
    <source>
        <dbReference type="Proteomes" id="UP001378592"/>
    </source>
</evidence>
<feature type="transmembrane region" description="Helical" evidence="2">
    <location>
        <begin position="165"/>
        <end position="195"/>
    </location>
</feature>
<sequence>MSLLWLLAAVCLRTAFAEVSVVHSGPAEPETAYGSSSLNFGLREPQQSYGVSQYATPEKGYLPVSFTPPEDHGFGFETGYQGLLVPALEATTAVAGTSTNPLSDINPLSAILSASSDILANTDLSTIYPLFFGNSSILTKPWFWAIAPKIATSFLKKIGSLLLRFAFMVFLGGGFTVAVCTFTPICTLSFLGFGFSRRSITDSMRNYISQDRLNAVTAYVLEAIERYRHMQSRHNDKKSFQKDDPTKKPLEDITKNAKSEEVVTASPFNPPSTVTINKHSYNTGKSLEKEGNHIFSEEKVRK</sequence>
<keyword evidence="3" id="KW-0732">Signal</keyword>
<comment type="caution">
    <text evidence="4">The sequence shown here is derived from an EMBL/GenBank/DDBJ whole genome shotgun (WGS) entry which is preliminary data.</text>
</comment>
<evidence type="ECO:0008006" key="6">
    <source>
        <dbReference type="Google" id="ProtNLM"/>
    </source>
</evidence>
<dbReference type="EMBL" id="JAZDUA010000566">
    <property type="protein sequence ID" value="KAK7791042.1"/>
    <property type="molecule type" value="Genomic_DNA"/>
</dbReference>
<dbReference type="AlphaFoldDB" id="A0AAN9V5S8"/>
<accession>A0AAN9V5S8</accession>
<name>A0AAN9V5S8_9ORTH</name>
<evidence type="ECO:0000256" key="1">
    <source>
        <dbReference type="SAM" id="MobiDB-lite"/>
    </source>
</evidence>
<feature type="compositionally biased region" description="Polar residues" evidence="1">
    <location>
        <begin position="271"/>
        <end position="285"/>
    </location>
</feature>
<feature type="compositionally biased region" description="Basic and acidic residues" evidence="1">
    <location>
        <begin position="232"/>
        <end position="261"/>
    </location>
</feature>